<name>A0A4R6RS97_9MICO</name>
<reference evidence="2 3" key="1">
    <citation type="submission" date="2019-03" db="EMBL/GenBank/DDBJ databases">
        <title>Genomic analyses of the natural microbiome of Caenorhabditis elegans.</title>
        <authorList>
            <person name="Samuel B."/>
        </authorList>
    </citation>
    <scope>NUCLEOTIDE SEQUENCE [LARGE SCALE GENOMIC DNA]</scope>
    <source>
        <strain evidence="2 3">JUb18</strain>
    </source>
</reference>
<dbReference type="EMBL" id="SNYA01000008">
    <property type="protein sequence ID" value="TDP89723.1"/>
    <property type="molecule type" value="Genomic_DNA"/>
</dbReference>
<dbReference type="Proteomes" id="UP000295601">
    <property type="component" value="Unassembled WGS sequence"/>
</dbReference>
<dbReference type="AlphaFoldDB" id="A0A4R6RS97"/>
<protein>
    <submittedName>
        <fullName evidence="2">Uncharacterized protein</fullName>
    </submittedName>
</protein>
<proteinExistence type="predicted"/>
<keyword evidence="3" id="KW-1185">Reference proteome</keyword>
<accession>A0A4R6RS97</accession>
<gene>
    <name evidence="2" type="ORF">EDF62_3020</name>
</gene>
<sequence>MKLGRFGRGSSFASSLANHKATFAAPLNCPYHVDQSEGIADASSRIQNPESCDPFKRRGPTGNAQLLVDAPLVRFHGAHSHKE</sequence>
<evidence type="ECO:0000256" key="1">
    <source>
        <dbReference type="SAM" id="MobiDB-lite"/>
    </source>
</evidence>
<evidence type="ECO:0000313" key="2">
    <source>
        <dbReference type="EMBL" id="TDP89723.1"/>
    </source>
</evidence>
<evidence type="ECO:0000313" key="3">
    <source>
        <dbReference type="Proteomes" id="UP000295601"/>
    </source>
</evidence>
<organism evidence="2 3">
    <name type="scientific">Leucobacter luti</name>
    <dbReference type="NCBI Taxonomy" id="340320"/>
    <lineage>
        <taxon>Bacteria</taxon>
        <taxon>Bacillati</taxon>
        <taxon>Actinomycetota</taxon>
        <taxon>Actinomycetes</taxon>
        <taxon>Micrococcales</taxon>
        <taxon>Microbacteriaceae</taxon>
        <taxon>Leucobacter</taxon>
    </lineage>
</organism>
<comment type="caution">
    <text evidence="2">The sequence shown here is derived from an EMBL/GenBank/DDBJ whole genome shotgun (WGS) entry which is preliminary data.</text>
</comment>
<feature type="region of interest" description="Disordered" evidence="1">
    <location>
        <begin position="40"/>
        <end position="63"/>
    </location>
</feature>